<dbReference type="Proteomes" id="UP000299102">
    <property type="component" value="Unassembled WGS sequence"/>
</dbReference>
<gene>
    <name evidence="1" type="ORF">EVAR_97978_1</name>
</gene>
<comment type="caution">
    <text evidence="1">The sequence shown here is derived from an EMBL/GenBank/DDBJ whole genome shotgun (WGS) entry which is preliminary data.</text>
</comment>
<dbReference type="EMBL" id="BGZK01000825">
    <property type="protein sequence ID" value="GBP61889.1"/>
    <property type="molecule type" value="Genomic_DNA"/>
</dbReference>
<accession>A0A4C1XHW2</accession>
<keyword evidence="2" id="KW-1185">Reference proteome</keyword>
<protein>
    <submittedName>
        <fullName evidence="1">Uncharacterized protein</fullName>
    </submittedName>
</protein>
<dbReference type="AlphaFoldDB" id="A0A4C1XHW2"/>
<organism evidence="1 2">
    <name type="scientific">Eumeta variegata</name>
    <name type="common">Bagworm moth</name>
    <name type="synonym">Eumeta japonica</name>
    <dbReference type="NCBI Taxonomy" id="151549"/>
    <lineage>
        <taxon>Eukaryota</taxon>
        <taxon>Metazoa</taxon>
        <taxon>Ecdysozoa</taxon>
        <taxon>Arthropoda</taxon>
        <taxon>Hexapoda</taxon>
        <taxon>Insecta</taxon>
        <taxon>Pterygota</taxon>
        <taxon>Neoptera</taxon>
        <taxon>Endopterygota</taxon>
        <taxon>Lepidoptera</taxon>
        <taxon>Glossata</taxon>
        <taxon>Ditrysia</taxon>
        <taxon>Tineoidea</taxon>
        <taxon>Psychidae</taxon>
        <taxon>Oiketicinae</taxon>
        <taxon>Eumeta</taxon>
    </lineage>
</organism>
<name>A0A4C1XHW2_EUMVA</name>
<reference evidence="1 2" key="1">
    <citation type="journal article" date="2019" name="Commun. Biol.">
        <title>The bagworm genome reveals a unique fibroin gene that provides high tensile strength.</title>
        <authorList>
            <person name="Kono N."/>
            <person name="Nakamura H."/>
            <person name="Ohtoshi R."/>
            <person name="Tomita M."/>
            <person name="Numata K."/>
            <person name="Arakawa K."/>
        </authorList>
    </citation>
    <scope>NUCLEOTIDE SEQUENCE [LARGE SCALE GENOMIC DNA]</scope>
</reference>
<evidence type="ECO:0000313" key="2">
    <source>
        <dbReference type="Proteomes" id="UP000299102"/>
    </source>
</evidence>
<sequence>MKEIDIENRTKMRVENGIAIGIFISSWGDVKDEDTHLKLMRAKPRVKTNDIIDVILCNDVRLPVILILQLGVKCWTDLVEIKHTDKVFFVLYIWYRIPPCNAYLFLQENRIYIDIARLNMMNGEQDRIATDFKT</sequence>
<evidence type="ECO:0000313" key="1">
    <source>
        <dbReference type="EMBL" id="GBP61889.1"/>
    </source>
</evidence>
<proteinExistence type="predicted"/>